<sequence length="417" mass="45013">MFGCLVAGRLVQTDAVQVASDKFVFNLPDYENVNHVVVFMLGTVPFPAGMGGAVYFSFPDPASGAPVWQLLGFITNDKPSAIFKISGLKAGEGGAHPFGMMASSSSSPSVAQVGVSVEALDQLAQQIPVSSAVVSTVDSFLQFTQKMLDSLYNFASSFAVSQAQMTPNPTETFIPSSCILKWMMLEVLLFGLLLLGGYFLLHMTLLKLPRCKSTAKLHGKTAIVTGANTGIGKTTAMDLARRGARVIMACRDRQRAEAAIQEIIQETGNSQVIFMQLDLASLQSVRSFAENFLRSESRLDLLINNAGLVNGGQTVDGFGMIFGVNHLGHFLLTVLLLDQLKASGPSRVVNVASKAYTLGNVDFKCLTTHKDLALGSSDYQLFQKYCHSKLCNVLFTYELAKRLQGTNVTCYSLHPGH</sequence>
<comment type="caution">
    <text evidence="7">The sequence shown here is derived from an EMBL/GenBank/DDBJ whole genome shotgun (WGS) entry which is preliminary data.</text>
</comment>
<evidence type="ECO:0000256" key="3">
    <source>
        <dbReference type="RuleBase" id="RU000363"/>
    </source>
</evidence>
<keyword evidence="4" id="KW-1133">Transmembrane helix</keyword>
<dbReference type="Pfam" id="PF05603">
    <property type="entry name" value="Hikeshi-like_N"/>
    <property type="match status" value="1"/>
</dbReference>
<dbReference type="Gene3D" id="3.40.50.720">
    <property type="entry name" value="NAD(P)-binding Rossmann-like Domain"/>
    <property type="match status" value="1"/>
</dbReference>
<dbReference type="PANTHER" id="PTHR43157:SF51">
    <property type="entry name" value="DEHYDROGENASE_REDUCTASE (SDR FAMILY) MEMBER 13-LIKE 1"/>
    <property type="match status" value="1"/>
</dbReference>
<dbReference type="EMBL" id="REGW02000011">
    <property type="protein sequence ID" value="KAE8289553.1"/>
    <property type="molecule type" value="Genomic_DNA"/>
</dbReference>
<dbReference type="InterPro" id="IPR036291">
    <property type="entry name" value="NAD(P)-bd_dom_sf"/>
</dbReference>
<dbReference type="PRINTS" id="PR00080">
    <property type="entry name" value="SDRFAMILY"/>
</dbReference>
<protein>
    <submittedName>
        <fullName evidence="7">Protein Hikeshi</fullName>
    </submittedName>
</protein>
<name>A0A6G0IE14_LARCR</name>
<keyword evidence="8" id="KW-1185">Reference proteome</keyword>
<dbReference type="GO" id="GO:0016491">
    <property type="term" value="F:oxidoreductase activity"/>
    <property type="evidence" value="ECO:0007669"/>
    <property type="project" value="UniProtKB-KW"/>
</dbReference>
<gene>
    <name evidence="7" type="ORF">D5F01_LYC11257</name>
</gene>
<evidence type="ECO:0000259" key="6">
    <source>
        <dbReference type="Pfam" id="PF21057"/>
    </source>
</evidence>
<organism evidence="7 8">
    <name type="scientific">Larimichthys crocea</name>
    <name type="common">Large yellow croaker</name>
    <name type="synonym">Pseudosciaena crocea</name>
    <dbReference type="NCBI Taxonomy" id="215358"/>
    <lineage>
        <taxon>Eukaryota</taxon>
        <taxon>Metazoa</taxon>
        <taxon>Chordata</taxon>
        <taxon>Craniata</taxon>
        <taxon>Vertebrata</taxon>
        <taxon>Euteleostomi</taxon>
        <taxon>Actinopterygii</taxon>
        <taxon>Neopterygii</taxon>
        <taxon>Teleostei</taxon>
        <taxon>Neoteleostei</taxon>
        <taxon>Acanthomorphata</taxon>
        <taxon>Eupercaria</taxon>
        <taxon>Sciaenidae</taxon>
        <taxon>Larimichthys</taxon>
    </lineage>
</organism>
<accession>A0A6G0IE14</accession>
<dbReference type="InterPro" id="IPR008493">
    <property type="entry name" value="Hikeshi-like_N"/>
</dbReference>
<dbReference type="AlphaFoldDB" id="A0A6G0IE14"/>
<feature type="domain" description="Hikeshi-like N-terminal" evidence="5">
    <location>
        <begin position="6"/>
        <end position="130"/>
    </location>
</feature>
<dbReference type="PANTHER" id="PTHR43157">
    <property type="entry name" value="PHOSPHATIDYLINOSITOL-GLYCAN BIOSYNTHESIS CLASS F PROTEIN-RELATED"/>
    <property type="match status" value="1"/>
</dbReference>
<comment type="similarity">
    <text evidence="1 3">Belongs to the short-chain dehydrogenases/reductases (SDR) family.</text>
</comment>
<evidence type="ECO:0000256" key="2">
    <source>
        <dbReference type="ARBA" id="ARBA00023002"/>
    </source>
</evidence>
<reference evidence="7 8" key="1">
    <citation type="submission" date="2019-07" db="EMBL/GenBank/DDBJ databases">
        <title>Chromosome genome assembly for large yellow croaker.</title>
        <authorList>
            <person name="Xiao S."/>
        </authorList>
    </citation>
    <scope>NUCLEOTIDE SEQUENCE [LARGE SCALE GENOMIC DNA]</scope>
    <source>
        <strain evidence="7">JMULYC20181020</strain>
        <tissue evidence="7">Muscle</tissue>
    </source>
</reference>
<feature type="domain" description="Hikeshi-like C-terminal" evidence="6">
    <location>
        <begin position="138"/>
        <end position="182"/>
    </location>
</feature>
<evidence type="ECO:0000313" key="7">
    <source>
        <dbReference type="EMBL" id="KAE8289553.1"/>
    </source>
</evidence>
<dbReference type="Proteomes" id="UP000424527">
    <property type="component" value="Unassembled WGS sequence"/>
</dbReference>
<evidence type="ECO:0000313" key="8">
    <source>
        <dbReference type="Proteomes" id="UP000424527"/>
    </source>
</evidence>
<evidence type="ECO:0000259" key="5">
    <source>
        <dbReference type="Pfam" id="PF05603"/>
    </source>
</evidence>
<feature type="transmembrane region" description="Helical" evidence="4">
    <location>
        <begin position="182"/>
        <end position="201"/>
    </location>
</feature>
<dbReference type="PRINTS" id="PR00081">
    <property type="entry name" value="GDHRDH"/>
</dbReference>
<dbReference type="Pfam" id="PF00106">
    <property type="entry name" value="adh_short"/>
    <property type="match status" value="1"/>
</dbReference>
<keyword evidence="2" id="KW-0560">Oxidoreductase</keyword>
<dbReference type="SUPFAM" id="SSF51735">
    <property type="entry name" value="NAD(P)-binding Rossmann-fold domains"/>
    <property type="match status" value="1"/>
</dbReference>
<proteinExistence type="inferred from homology"/>
<dbReference type="InterPro" id="IPR002347">
    <property type="entry name" value="SDR_fam"/>
</dbReference>
<evidence type="ECO:0000256" key="4">
    <source>
        <dbReference type="SAM" id="Phobius"/>
    </source>
</evidence>
<dbReference type="Pfam" id="PF21057">
    <property type="entry name" value="Hikeshi-like_C"/>
    <property type="match status" value="1"/>
</dbReference>
<evidence type="ECO:0000256" key="1">
    <source>
        <dbReference type="ARBA" id="ARBA00006484"/>
    </source>
</evidence>
<keyword evidence="4" id="KW-0472">Membrane</keyword>
<dbReference type="InterPro" id="IPR048364">
    <property type="entry name" value="Hikeshi-like_C"/>
</dbReference>
<keyword evidence="4" id="KW-0812">Transmembrane</keyword>